<evidence type="ECO:0000256" key="5">
    <source>
        <dbReference type="ARBA" id="ARBA00022989"/>
    </source>
</evidence>
<evidence type="ECO:0000256" key="2">
    <source>
        <dbReference type="ARBA" id="ARBA00022448"/>
    </source>
</evidence>
<dbReference type="Proteomes" id="UP000028525">
    <property type="component" value="Unassembled WGS sequence"/>
</dbReference>
<feature type="transmembrane region" description="Helical" evidence="7">
    <location>
        <begin position="68"/>
        <end position="95"/>
    </location>
</feature>
<name>A0A084JRD8_9FIRM</name>
<keyword evidence="10" id="KW-1185">Reference proteome</keyword>
<keyword evidence="6 7" id="KW-0472">Membrane</keyword>
<accession>A0A084JRD8</accession>
<sequence>MGKMMNIKKAVAYVFLSLLAFLCLFFFYCLIINATRSHPEISKGFSFIPGKSFGSNLYNVLHNKNLPVIYGIVNSLLIAGSSAALAVYVSALTAYAIHAYEFKLRNVVYLFIVLIMMIPNQVTTLGFLRLINRMGLMDSFVPLILPSMAAPVVFYFMVSYFESNLPLEIIESARIDGSHEFYTFNTIVIPIVKPALAVQGIFAFVASWNNYFVPSLVLKSNAKKTLPILIAQLRSADFLKFDMGQVYMLITIAIVPVAIIYLCLSKFIIGGVTAGSVKG</sequence>
<dbReference type="GO" id="GO:0055085">
    <property type="term" value="P:transmembrane transport"/>
    <property type="evidence" value="ECO:0007669"/>
    <property type="project" value="InterPro"/>
</dbReference>
<evidence type="ECO:0000256" key="4">
    <source>
        <dbReference type="ARBA" id="ARBA00022692"/>
    </source>
</evidence>
<feature type="transmembrane region" description="Helical" evidence="7">
    <location>
        <begin position="107"/>
        <end position="128"/>
    </location>
</feature>
<dbReference type="RefSeq" id="WP_038277504.1">
    <property type="nucleotide sequence ID" value="NZ_JPME01000003.1"/>
</dbReference>
<dbReference type="SUPFAM" id="SSF161098">
    <property type="entry name" value="MetI-like"/>
    <property type="match status" value="1"/>
</dbReference>
<feature type="transmembrane region" description="Helical" evidence="7">
    <location>
        <begin position="12"/>
        <end position="34"/>
    </location>
</feature>
<dbReference type="GO" id="GO:0005886">
    <property type="term" value="C:plasma membrane"/>
    <property type="evidence" value="ECO:0007669"/>
    <property type="project" value="UniProtKB-SubCell"/>
</dbReference>
<keyword evidence="3" id="KW-1003">Cell membrane</keyword>
<feature type="transmembrane region" description="Helical" evidence="7">
    <location>
        <begin position="182"/>
        <end position="208"/>
    </location>
</feature>
<dbReference type="AlphaFoldDB" id="A0A084JRD8"/>
<dbReference type="PANTHER" id="PTHR43744:SF2">
    <property type="entry name" value="ARABINOOLIGOSACCHARIDES TRANSPORT SYSTEM PERMEASE PROTEIN ARAQ"/>
    <property type="match status" value="1"/>
</dbReference>
<dbReference type="STRING" id="29354.IO98_02235"/>
<dbReference type="InterPro" id="IPR000515">
    <property type="entry name" value="MetI-like"/>
</dbReference>
<evidence type="ECO:0000256" key="3">
    <source>
        <dbReference type="ARBA" id="ARBA00022475"/>
    </source>
</evidence>
<keyword evidence="5 7" id="KW-1133">Transmembrane helix</keyword>
<comment type="subcellular location">
    <subcellularLocation>
        <location evidence="1 7">Cell membrane</location>
        <topology evidence="1 7">Multi-pass membrane protein</topology>
    </subcellularLocation>
</comment>
<feature type="transmembrane region" description="Helical" evidence="7">
    <location>
        <begin position="246"/>
        <end position="264"/>
    </location>
</feature>
<feature type="transmembrane region" description="Helical" evidence="7">
    <location>
        <begin position="140"/>
        <end position="161"/>
    </location>
</feature>
<evidence type="ECO:0000259" key="8">
    <source>
        <dbReference type="PROSITE" id="PS50928"/>
    </source>
</evidence>
<comment type="caution">
    <text evidence="9">The sequence shown here is derived from an EMBL/GenBank/DDBJ whole genome shotgun (WGS) entry which is preliminary data.</text>
</comment>
<organism evidence="9 10">
    <name type="scientific">Lacrimispora celerecrescens</name>
    <dbReference type="NCBI Taxonomy" id="29354"/>
    <lineage>
        <taxon>Bacteria</taxon>
        <taxon>Bacillati</taxon>
        <taxon>Bacillota</taxon>
        <taxon>Clostridia</taxon>
        <taxon>Lachnospirales</taxon>
        <taxon>Lachnospiraceae</taxon>
        <taxon>Lacrimispora</taxon>
    </lineage>
</organism>
<dbReference type="EMBL" id="JPME01000003">
    <property type="protein sequence ID" value="KEZ91522.1"/>
    <property type="molecule type" value="Genomic_DNA"/>
</dbReference>
<protein>
    <submittedName>
        <fullName evidence="9">Sugar ABC transporter permease</fullName>
    </submittedName>
</protein>
<evidence type="ECO:0000313" key="10">
    <source>
        <dbReference type="Proteomes" id="UP000028525"/>
    </source>
</evidence>
<keyword evidence="2 7" id="KW-0813">Transport</keyword>
<evidence type="ECO:0000256" key="1">
    <source>
        <dbReference type="ARBA" id="ARBA00004651"/>
    </source>
</evidence>
<keyword evidence="4 7" id="KW-0812">Transmembrane</keyword>
<evidence type="ECO:0000256" key="7">
    <source>
        <dbReference type="RuleBase" id="RU363032"/>
    </source>
</evidence>
<comment type="similarity">
    <text evidence="7">Belongs to the binding-protein-dependent transport system permease family.</text>
</comment>
<dbReference type="Pfam" id="PF00528">
    <property type="entry name" value="BPD_transp_1"/>
    <property type="match status" value="1"/>
</dbReference>
<dbReference type="CDD" id="cd06261">
    <property type="entry name" value="TM_PBP2"/>
    <property type="match status" value="1"/>
</dbReference>
<reference evidence="9 10" key="1">
    <citation type="submission" date="2014-07" db="EMBL/GenBank/DDBJ databases">
        <title>Draft genome of Clostridium celerecrescens 152B isolated from sediments associated with methane hydrate from Krishna Godavari basin.</title>
        <authorList>
            <person name="Honkalas V.S."/>
            <person name="Dabir A.P."/>
            <person name="Arora P."/>
            <person name="Dhakephalkar P.K."/>
        </authorList>
    </citation>
    <scope>NUCLEOTIDE SEQUENCE [LARGE SCALE GENOMIC DNA]</scope>
    <source>
        <strain evidence="9 10">152B</strain>
    </source>
</reference>
<feature type="domain" description="ABC transmembrane type-1" evidence="8">
    <location>
        <begin position="72"/>
        <end position="264"/>
    </location>
</feature>
<evidence type="ECO:0000256" key="6">
    <source>
        <dbReference type="ARBA" id="ARBA00023136"/>
    </source>
</evidence>
<proteinExistence type="inferred from homology"/>
<dbReference type="PROSITE" id="PS50928">
    <property type="entry name" value="ABC_TM1"/>
    <property type="match status" value="1"/>
</dbReference>
<evidence type="ECO:0000313" key="9">
    <source>
        <dbReference type="EMBL" id="KEZ91522.1"/>
    </source>
</evidence>
<dbReference type="OrthoDB" id="9771544at2"/>
<dbReference type="Gene3D" id="1.10.3720.10">
    <property type="entry name" value="MetI-like"/>
    <property type="match status" value="1"/>
</dbReference>
<gene>
    <name evidence="9" type="ORF">IO98_02235</name>
</gene>
<dbReference type="InterPro" id="IPR035906">
    <property type="entry name" value="MetI-like_sf"/>
</dbReference>
<dbReference type="PANTHER" id="PTHR43744">
    <property type="entry name" value="ABC TRANSPORTER PERMEASE PROTEIN MG189-RELATED-RELATED"/>
    <property type="match status" value="1"/>
</dbReference>